<dbReference type="InterPro" id="IPR027599">
    <property type="entry name" value="PqqD-rel_X"/>
</dbReference>
<organism evidence="1 2">
    <name type="scientific">Sphingomonas colocasiae</name>
    <dbReference type="NCBI Taxonomy" id="1848973"/>
    <lineage>
        <taxon>Bacteria</taxon>
        <taxon>Pseudomonadati</taxon>
        <taxon>Pseudomonadota</taxon>
        <taxon>Alphaproteobacteria</taxon>
        <taxon>Sphingomonadales</taxon>
        <taxon>Sphingomonadaceae</taxon>
        <taxon>Sphingomonas</taxon>
    </lineage>
</organism>
<keyword evidence="2" id="KW-1185">Reference proteome</keyword>
<sequence length="89" mass="9645">MVYRADPPSARCLVALDALDLIYHRPSGMTHIVSEPVPQILDMLTNGPADAEAIVVRLLEQHDFDPEGAVEAVAARLAELEAIGLVERT</sequence>
<dbReference type="NCBIfam" id="TIGR04353">
    <property type="entry name" value="PqqD_rel_X"/>
    <property type="match status" value="1"/>
</dbReference>
<evidence type="ECO:0000313" key="1">
    <source>
        <dbReference type="EMBL" id="MBY8820894.1"/>
    </source>
</evidence>
<gene>
    <name evidence="1" type="ORF">K7G82_01240</name>
</gene>
<reference evidence="1 2" key="1">
    <citation type="submission" date="2021-08" db="EMBL/GenBank/DDBJ databases">
        <authorList>
            <person name="Tuo L."/>
        </authorList>
    </citation>
    <scope>NUCLEOTIDE SEQUENCE [LARGE SCALE GENOMIC DNA]</scope>
    <source>
        <strain evidence="1 2">JCM 31229</strain>
    </source>
</reference>
<comment type="caution">
    <text evidence="1">The sequence shown here is derived from an EMBL/GenBank/DDBJ whole genome shotgun (WGS) entry which is preliminary data.</text>
</comment>
<evidence type="ECO:0000313" key="2">
    <source>
        <dbReference type="Proteomes" id="UP000706039"/>
    </source>
</evidence>
<dbReference type="EMBL" id="JAINVV010000001">
    <property type="protein sequence ID" value="MBY8820894.1"/>
    <property type="molecule type" value="Genomic_DNA"/>
</dbReference>
<dbReference type="Proteomes" id="UP000706039">
    <property type="component" value="Unassembled WGS sequence"/>
</dbReference>
<protein>
    <submittedName>
        <fullName evidence="1">HPr-rel-A system PqqD family peptide chaperone</fullName>
    </submittedName>
</protein>
<name>A0ABS7PIV8_9SPHN</name>
<proteinExistence type="predicted"/>
<accession>A0ABS7PIV8</accession>